<dbReference type="AlphaFoldDB" id="A0A369JL05"/>
<feature type="domain" description="INO80 complex subunit B-like conserved region" evidence="2">
    <location>
        <begin position="27"/>
        <end position="123"/>
    </location>
</feature>
<name>A0A369JL05_HYPMA</name>
<evidence type="ECO:0000256" key="1">
    <source>
        <dbReference type="SAM" id="MobiDB-lite"/>
    </source>
</evidence>
<comment type="caution">
    <text evidence="3">The sequence shown here is derived from an EMBL/GenBank/DDBJ whole genome shotgun (WGS) entry which is preliminary data.</text>
</comment>
<reference evidence="3" key="1">
    <citation type="submission" date="2018-04" db="EMBL/GenBank/DDBJ databases">
        <title>Whole genome sequencing of Hypsizygus marmoreus.</title>
        <authorList>
            <person name="Choi I.-G."/>
            <person name="Min B."/>
            <person name="Kim J.-G."/>
            <person name="Kim S."/>
            <person name="Oh Y.-L."/>
            <person name="Kong W.-S."/>
            <person name="Park H."/>
            <person name="Jeong J."/>
            <person name="Song E.-S."/>
        </authorList>
    </citation>
    <scope>NUCLEOTIDE SEQUENCE [LARGE SCALE GENOMIC DNA]</scope>
    <source>
        <strain evidence="3">51987-8</strain>
    </source>
</reference>
<protein>
    <recommendedName>
        <fullName evidence="2">INO80 complex subunit B-like conserved region domain-containing protein</fullName>
    </recommendedName>
</protein>
<dbReference type="GO" id="GO:0031011">
    <property type="term" value="C:Ino80 complex"/>
    <property type="evidence" value="ECO:0007669"/>
    <property type="project" value="InterPro"/>
</dbReference>
<dbReference type="InterPro" id="IPR006880">
    <property type="entry name" value="INO80B_C"/>
</dbReference>
<organism evidence="3 4">
    <name type="scientific">Hypsizygus marmoreus</name>
    <name type="common">White beech mushroom</name>
    <name type="synonym">Agaricus marmoreus</name>
    <dbReference type="NCBI Taxonomy" id="39966"/>
    <lineage>
        <taxon>Eukaryota</taxon>
        <taxon>Fungi</taxon>
        <taxon>Dikarya</taxon>
        <taxon>Basidiomycota</taxon>
        <taxon>Agaricomycotina</taxon>
        <taxon>Agaricomycetes</taxon>
        <taxon>Agaricomycetidae</taxon>
        <taxon>Agaricales</taxon>
        <taxon>Tricholomatineae</taxon>
        <taxon>Lyophyllaceae</taxon>
        <taxon>Hypsizygus</taxon>
    </lineage>
</organism>
<feature type="compositionally biased region" description="Basic and acidic residues" evidence="1">
    <location>
        <begin position="166"/>
        <end position="180"/>
    </location>
</feature>
<gene>
    <name evidence="3" type="ORF">Hypma_012545</name>
</gene>
<evidence type="ECO:0000313" key="4">
    <source>
        <dbReference type="Proteomes" id="UP000076154"/>
    </source>
</evidence>
<accession>A0A369JL05</accession>
<keyword evidence="4" id="KW-1185">Reference proteome</keyword>
<feature type="region of interest" description="Disordered" evidence="1">
    <location>
        <begin position="36"/>
        <end position="102"/>
    </location>
</feature>
<feature type="compositionally biased region" description="Low complexity" evidence="1">
    <location>
        <begin position="121"/>
        <end position="136"/>
    </location>
</feature>
<dbReference type="SMART" id="SM01406">
    <property type="entry name" value="PAPA-1"/>
    <property type="match status" value="1"/>
</dbReference>
<dbReference type="Proteomes" id="UP000076154">
    <property type="component" value="Unassembled WGS sequence"/>
</dbReference>
<feature type="region of interest" description="Disordered" evidence="1">
    <location>
        <begin position="119"/>
        <end position="193"/>
    </location>
</feature>
<feature type="compositionally biased region" description="Basic and acidic residues" evidence="1">
    <location>
        <begin position="49"/>
        <end position="58"/>
    </location>
</feature>
<feature type="compositionally biased region" description="Acidic residues" evidence="1">
    <location>
        <begin position="81"/>
        <end position="91"/>
    </location>
</feature>
<dbReference type="OrthoDB" id="2021186at2759"/>
<dbReference type="InParanoid" id="A0A369JL05"/>
<feature type="compositionally biased region" description="Polar residues" evidence="1">
    <location>
        <begin position="63"/>
        <end position="72"/>
    </location>
</feature>
<feature type="compositionally biased region" description="Basic and acidic residues" evidence="1">
    <location>
        <begin position="92"/>
        <end position="102"/>
    </location>
</feature>
<dbReference type="EMBL" id="LUEZ02000068">
    <property type="protein sequence ID" value="RDB20403.1"/>
    <property type="molecule type" value="Genomic_DNA"/>
</dbReference>
<proteinExistence type="predicted"/>
<sequence>MHLLHIISQECRTGETHSPLFEPLGLKAETINRLLKKQSRPRNKRTMAQRHDRDKDDVPPGSINATRSNSVSAPKRRMGEEQDEAGDEEEQKDEKDDRSGREVHVSTMYRWISTSRISVPPAVDADGDTTVDAPPTMRISFSDPVSVLPTPRESQTESAPRPLQSRHNEKGDGRRSDTHVQRLGVENQCGTDL</sequence>
<evidence type="ECO:0000313" key="3">
    <source>
        <dbReference type="EMBL" id="RDB20403.1"/>
    </source>
</evidence>
<evidence type="ECO:0000259" key="2">
    <source>
        <dbReference type="SMART" id="SM01406"/>
    </source>
</evidence>
<feature type="compositionally biased region" description="Basic residues" evidence="1">
    <location>
        <begin position="36"/>
        <end position="48"/>
    </location>
</feature>